<dbReference type="EC" id="3.2.1.8" evidence="9"/>
<dbReference type="AlphaFoldDB" id="A0A6J4K8U3"/>
<dbReference type="GO" id="GO:0031176">
    <property type="term" value="F:endo-1,4-beta-xylanase activity"/>
    <property type="evidence" value="ECO:0007669"/>
    <property type="project" value="UniProtKB-EC"/>
</dbReference>
<keyword evidence="5 9" id="KW-0378">Hydrolase</keyword>
<reference evidence="11" key="1">
    <citation type="submission" date="2020-02" db="EMBL/GenBank/DDBJ databases">
        <authorList>
            <person name="Meier V. D."/>
        </authorList>
    </citation>
    <scope>NUCLEOTIDE SEQUENCE</scope>
    <source>
        <strain evidence="11">AVDCRST_MAG93</strain>
    </source>
</reference>
<keyword evidence="7 9" id="KW-0326">Glycosidase</keyword>
<keyword evidence="3" id="KW-0858">Xylan degradation</keyword>
<protein>
    <recommendedName>
        <fullName evidence="9">Beta-xylanase</fullName>
        <ecNumber evidence="9">3.2.1.8</ecNumber>
    </recommendedName>
</protein>
<evidence type="ECO:0000256" key="5">
    <source>
        <dbReference type="ARBA" id="ARBA00022801"/>
    </source>
</evidence>
<name>A0A6J4K8U3_9CHLR</name>
<dbReference type="InterPro" id="IPR044846">
    <property type="entry name" value="GH10"/>
</dbReference>
<dbReference type="EMBL" id="CADCTR010001501">
    <property type="protein sequence ID" value="CAA9299034.1"/>
    <property type="molecule type" value="Genomic_DNA"/>
</dbReference>
<dbReference type="SUPFAM" id="SSF51445">
    <property type="entry name" value="(Trans)glycosidases"/>
    <property type="match status" value="1"/>
</dbReference>
<dbReference type="PROSITE" id="PS51760">
    <property type="entry name" value="GH10_2"/>
    <property type="match status" value="1"/>
</dbReference>
<comment type="similarity">
    <text evidence="2 9">Belongs to the glycosyl hydrolase 10 (cellulase F) family.</text>
</comment>
<dbReference type="Gene3D" id="3.20.20.80">
    <property type="entry name" value="Glycosidases"/>
    <property type="match status" value="1"/>
</dbReference>
<dbReference type="PANTHER" id="PTHR31490:SF88">
    <property type="entry name" value="BETA-XYLANASE"/>
    <property type="match status" value="1"/>
</dbReference>
<keyword evidence="8 9" id="KW-0624">Polysaccharide degradation</keyword>
<evidence type="ECO:0000256" key="7">
    <source>
        <dbReference type="ARBA" id="ARBA00023295"/>
    </source>
</evidence>
<evidence type="ECO:0000256" key="9">
    <source>
        <dbReference type="RuleBase" id="RU361174"/>
    </source>
</evidence>
<keyword evidence="4" id="KW-0732">Signal</keyword>
<dbReference type="PANTHER" id="PTHR31490">
    <property type="entry name" value="GLYCOSYL HYDROLASE"/>
    <property type="match status" value="1"/>
</dbReference>
<evidence type="ECO:0000256" key="3">
    <source>
        <dbReference type="ARBA" id="ARBA00022651"/>
    </source>
</evidence>
<feature type="domain" description="GH10" evidence="10">
    <location>
        <begin position="1"/>
        <end position="315"/>
    </location>
</feature>
<evidence type="ECO:0000256" key="4">
    <source>
        <dbReference type="ARBA" id="ARBA00022729"/>
    </source>
</evidence>
<gene>
    <name evidence="11" type="ORF">AVDCRST_MAG93-4467</name>
</gene>
<evidence type="ECO:0000256" key="8">
    <source>
        <dbReference type="ARBA" id="ARBA00023326"/>
    </source>
</evidence>
<dbReference type="PRINTS" id="PR00134">
    <property type="entry name" value="GLHYDRLASE10"/>
</dbReference>
<dbReference type="GO" id="GO:0045493">
    <property type="term" value="P:xylan catabolic process"/>
    <property type="evidence" value="ECO:0007669"/>
    <property type="project" value="UniProtKB-KW"/>
</dbReference>
<comment type="catalytic activity">
    <reaction evidence="1 9">
        <text>Endohydrolysis of (1-&gt;4)-beta-D-xylosidic linkages in xylans.</text>
        <dbReference type="EC" id="3.2.1.8"/>
    </reaction>
</comment>
<dbReference type="Pfam" id="PF00331">
    <property type="entry name" value="Glyco_hydro_10"/>
    <property type="match status" value="1"/>
</dbReference>
<dbReference type="SMART" id="SM00633">
    <property type="entry name" value="Glyco_10"/>
    <property type="match status" value="1"/>
</dbReference>
<dbReference type="InterPro" id="IPR001000">
    <property type="entry name" value="GH10_dom"/>
</dbReference>
<dbReference type="InterPro" id="IPR017853">
    <property type="entry name" value="GH"/>
</dbReference>
<evidence type="ECO:0000259" key="10">
    <source>
        <dbReference type="PROSITE" id="PS51760"/>
    </source>
</evidence>
<accession>A0A6J4K8U3</accession>
<proteinExistence type="inferred from homology"/>
<organism evidence="11">
    <name type="scientific">uncultured Chloroflexia bacterium</name>
    <dbReference type="NCBI Taxonomy" id="1672391"/>
    <lineage>
        <taxon>Bacteria</taxon>
        <taxon>Bacillati</taxon>
        <taxon>Chloroflexota</taxon>
        <taxon>Chloroflexia</taxon>
        <taxon>environmental samples</taxon>
    </lineage>
</organism>
<sequence length="325" mass="37001">MTMYLRDFAAQRQFYIGTAVNTRAFVDGETTYCEVLQREFNMLVAENMMKFGELSPAPNTYNWTTTDKLMDFAEANDMKVRGHTLVWHQQLPRWLTSGTWTPEAVRALLEEHIKTVVGRYRGRVWAWDVVNEAVADTGGDRTDSFWYQHLGPDYIALAFRWAHEADPDALLYYNDYEAEALSPKSDTIFELVRRLKQDGVPVHGVGWQMHLTEGWRATSEHRQNAERLHDLGVELSMTEMDVRIGTPPTAVQLVSQAESYRDAVELALEHFVALVAWGFSDKYSWIPGFRPGLGAALPFDEEYAPKPAYDAIKEVLAGESSGPRV</sequence>
<evidence type="ECO:0000256" key="1">
    <source>
        <dbReference type="ARBA" id="ARBA00000681"/>
    </source>
</evidence>
<keyword evidence="6 9" id="KW-0119">Carbohydrate metabolism</keyword>
<evidence type="ECO:0000313" key="11">
    <source>
        <dbReference type="EMBL" id="CAA9299034.1"/>
    </source>
</evidence>
<evidence type="ECO:0000256" key="2">
    <source>
        <dbReference type="ARBA" id="ARBA00007495"/>
    </source>
</evidence>
<evidence type="ECO:0000256" key="6">
    <source>
        <dbReference type="ARBA" id="ARBA00023277"/>
    </source>
</evidence>